<dbReference type="NCBIfam" id="TIGR01356">
    <property type="entry name" value="aroA"/>
    <property type="match status" value="1"/>
</dbReference>
<dbReference type="GO" id="GO:0003866">
    <property type="term" value="F:3-phosphoshikimate 1-carboxyvinyltransferase activity"/>
    <property type="evidence" value="ECO:0007669"/>
    <property type="project" value="UniProtKB-EC"/>
</dbReference>
<dbReference type="PIRSF" id="PIRSF000505">
    <property type="entry name" value="EPSPS"/>
    <property type="match status" value="1"/>
</dbReference>
<dbReference type="EMBL" id="VSSQ01000474">
    <property type="protein sequence ID" value="MPL95595.1"/>
    <property type="molecule type" value="Genomic_DNA"/>
</dbReference>
<accession>A0A644VVW5</accession>
<evidence type="ECO:0000256" key="5">
    <source>
        <dbReference type="ARBA" id="ARBA00022679"/>
    </source>
</evidence>
<proteinExistence type="inferred from homology"/>
<dbReference type="GO" id="GO:0008652">
    <property type="term" value="P:amino acid biosynthetic process"/>
    <property type="evidence" value="ECO:0007669"/>
    <property type="project" value="UniProtKB-KW"/>
</dbReference>
<comment type="caution">
    <text evidence="9">The sequence shown here is derived from an EMBL/GenBank/DDBJ whole genome shotgun (WGS) entry which is preliminary data.</text>
</comment>
<dbReference type="InterPro" id="IPR013792">
    <property type="entry name" value="RNA3'P_cycl/enolpyr_Trfase_a/b"/>
</dbReference>
<organism evidence="9">
    <name type="scientific">bioreactor metagenome</name>
    <dbReference type="NCBI Taxonomy" id="1076179"/>
    <lineage>
        <taxon>unclassified sequences</taxon>
        <taxon>metagenomes</taxon>
        <taxon>ecological metagenomes</taxon>
    </lineage>
</organism>
<keyword evidence="6" id="KW-0057">Aromatic amino acid biosynthesis</keyword>
<dbReference type="PANTHER" id="PTHR21090:SF5">
    <property type="entry name" value="PENTAFUNCTIONAL AROM POLYPEPTIDE"/>
    <property type="match status" value="1"/>
</dbReference>
<dbReference type="Pfam" id="PF00275">
    <property type="entry name" value="EPSP_synthase"/>
    <property type="match status" value="1"/>
</dbReference>
<feature type="domain" description="Enolpyruvate transferase" evidence="8">
    <location>
        <begin position="7"/>
        <end position="420"/>
    </location>
</feature>
<dbReference type="InterPro" id="IPR036968">
    <property type="entry name" value="Enolpyruvate_Tfrase_sf"/>
</dbReference>
<dbReference type="HAMAP" id="MF_00210">
    <property type="entry name" value="EPSP_synth"/>
    <property type="match status" value="1"/>
</dbReference>
<dbReference type="InterPro" id="IPR001986">
    <property type="entry name" value="Enolpyruvate_Tfrase_dom"/>
</dbReference>
<dbReference type="GO" id="GO:0009073">
    <property type="term" value="P:aromatic amino acid family biosynthetic process"/>
    <property type="evidence" value="ECO:0007669"/>
    <property type="project" value="UniProtKB-KW"/>
</dbReference>
<comment type="catalytic activity">
    <reaction evidence="7">
        <text>3-phosphoshikimate + phosphoenolpyruvate = 5-O-(1-carboxyvinyl)-3-phosphoshikimate + phosphate</text>
        <dbReference type="Rhea" id="RHEA:21256"/>
        <dbReference type="ChEBI" id="CHEBI:43474"/>
        <dbReference type="ChEBI" id="CHEBI:57701"/>
        <dbReference type="ChEBI" id="CHEBI:58702"/>
        <dbReference type="ChEBI" id="CHEBI:145989"/>
        <dbReference type="EC" id="2.5.1.19"/>
    </reaction>
    <physiologicalReaction direction="left-to-right" evidence="7">
        <dbReference type="Rhea" id="RHEA:21257"/>
    </physiologicalReaction>
</comment>
<gene>
    <name evidence="9" type="primary">aroA_14</name>
    <name evidence="9" type="ORF">SDC9_41767</name>
</gene>
<evidence type="ECO:0000256" key="2">
    <source>
        <dbReference type="ARBA" id="ARBA00009948"/>
    </source>
</evidence>
<reference evidence="9" key="1">
    <citation type="submission" date="2019-08" db="EMBL/GenBank/DDBJ databases">
        <authorList>
            <person name="Kucharzyk K."/>
            <person name="Murdoch R.W."/>
            <person name="Higgins S."/>
            <person name="Loffler F."/>
        </authorList>
    </citation>
    <scope>NUCLEOTIDE SEQUENCE</scope>
</reference>
<dbReference type="AlphaFoldDB" id="A0A644VVW5"/>
<evidence type="ECO:0000313" key="9">
    <source>
        <dbReference type="EMBL" id="MPL95595.1"/>
    </source>
</evidence>
<dbReference type="SUPFAM" id="SSF55205">
    <property type="entry name" value="EPT/RTPC-like"/>
    <property type="match status" value="1"/>
</dbReference>
<sequence length="431" mass="45993">MNTTVKNSRLSGSAMVPGSKSHTIRAVLLAAMSKGESCIHNPLPSLDCQSAMHVAECFGAKTEMREGLWIVQGLGRELIVPENYVDCGNSGTTTYFAASMAALLDGYTVLTGDAQIRRRPIRPVLDAINQLGGHAFTTRSDIDACPAVIGGKMRGGTVRFNHSLSQFVSSIMLSAPLLNGDTEIINDNPLEKPYLQLSIDWMRRYGVELAENSGDYSHFRIKGGQEYHPTESTVPSDWSGVAFPLVAGVVTASEVSICGVDFNDSQGDKAVVDHLISMGADITKDFENGRLLIKGGKALKSGLTIDLTDIPDSLPALCVAAAYAQGDTKFTGLGHVRLKETDRVAVMESELGKMGTKIEAGSDYMVVHGGVPLKGTTVESYDDHRVAMAMVVCGLFAAGETIVKDSQCASVSFPTFFKVMEGLGAELKSIS</sequence>
<keyword evidence="4" id="KW-0028">Amino-acid biosynthesis</keyword>
<dbReference type="GO" id="GO:0009423">
    <property type="term" value="P:chorismate biosynthetic process"/>
    <property type="evidence" value="ECO:0007669"/>
    <property type="project" value="UniProtKB-UniPathway"/>
</dbReference>
<evidence type="ECO:0000256" key="7">
    <source>
        <dbReference type="ARBA" id="ARBA00044633"/>
    </source>
</evidence>
<evidence type="ECO:0000256" key="1">
    <source>
        <dbReference type="ARBA" id="ARBA00004811"/>
    </source>
</evidence>
<evidence type="ECO:0000256" key="4">
    <source>
        <dbReference type="ARBA" id="ARBA00022605"/>
    </source>
</evidence>
<dbReference type="InterPro" id="IPR023193">
    <property type="entry name" value="EPSP_synthase_CS"/>
</dbReference>
<dbReference type="EC" id="2.5.1.19" evidence="3"/>
<dbReference type="PROSITE" id="PS00885">
    <property type="entry name" value="EPSP_SYNTHASE_2"/>
    <property type="match status" value="1"/>
</dbReference>
<keyword evidence="5 9" id="KW-0808">Transferase</keyword>
<dbReference type="PANTHER" id="PTHR21090">
    <property type="entry name" value="AROM/DEHYDROQUINATE SYNTHASE"/>
    <property type="match status" value="1"/>
</dbReference>
<evidence type="ECO:0000256" key="3">
    <source>
        <dbReference type="ARBA" id="ARBA00012450"/>
    </source>
</evidence>
<dbReference type="InterPro" id="IPR006264">
    <property type="entry name" value="EPSP_synthase"/>
</dbReference>
<evidence type="ECO:0000259" key="8">
    <source>
        <dbReference type="Pfam" id="PF00275"/>
    </source>
</evidence>
<dbReference type="CDD" id="cd01556">
    <property type="entry name" value="EPSP_synthase"/>
    <property type="match status" value="1"/>
</dbReference>
<dbReference type="UniPathway" id="UPA00053">
    <property type="reaction ID" value="UER00089"/>
</dbReference>
<comment type="pathway">
    <text evidence="1">Metabolic intermediate biosynthesis; chorismate biosynthesis; chorismate from D-erythrose 4-phosphate and phosphoenolpyruvate: step 6/7.</text>
</comment>
<comment type="similarity">
    <text evidence="2">Belongs to the EPSP synthase family.</text>
</comment>
<evidence type="ECO:0000256" key="6">
    <source>
        <dbReference type="ARBA" id="ARBA00023141"/>
    </source>
</evidence>
<dbReference type="Gene3D" id="3.65.10.10">
    <property type="entry name" value="Enolpyruvate transferase domain"/>
    <property type="match status" value="2"/>
</dbReference>
<name>A0A644VVW5_9ZZZZ</name>
<protein>
    <recommendedName>
        <fullName evidence="3">3-phosphoshikimate 1-carboxyvinyltransferase</fullName>
        <ecNumber evidence="3">2.5.1.19</ecNumber>
    </recommendedName>
</protein>